<feature type="transmembrane region" description="Helical" evidence="1">
    <location>
        <begin position="93"/>
        <end position="110"/>
    </location>
</feature>
<feature type="transmembrane region" description="Helical" evidence="1">
    <location>
        <begin position="12"/>
        <end position="31"/>
    </location>
</feature>
<reference evidence="2 3" key="1">
    <citation type="journal article" date="2015" name="BMC Genomics">
        <title>Comparative genomics of Fructobacillus spp. and Leuconostoc spp. reveals niche-specific evolution of Fructobacillus spp.</title>
        <authorList>
            <person name="Endo A."/>
            <person name="Tanizawa Y."/>
            <person name="Tanaka N."/>
            <person name="Maeno S."/>
            <person name="Kumar H."/>
            <person name="Shiwa Y."/>
            <person name="Okada S."/>
            <person name="Yoshikawa H."/>
            <person name="Dicks L."/>
            <person name="Nakagawa J."/>
            <person name="Arita M."/>
        </authorList>
    </citation>
    <scope>NUCLEOTIDE SEQUENCE [LARGE SCALE GENOMIC DNA]</scope>
    <source>
        <strain evidence="2 3">DSM 15468</strain>
    </source>
</reference>
<organism evidence="2 3">
    <name type="scientific">Fructobacillus pseudoficulneus</name>
    <dbReference type="NCBI Taxonomy" id="220714"/>
    <lineage>
        <taxon>Bacteria</taxon>
        <taxon>Bacillati</taxon>
        <taxon>Bacillota</taxon>
        <taxon>Bacilli</taxon>
        <taxon>Lactobacillales</taxon>
        <taxon>Lactobacillaceae</taxon>
        <taxon>Fructobacillus</taxon>
    </lineage>
</organism>
<protein>
    <recommendedName>
        <fullName evidence="4">DUF3021 domain-containing protein</fullName>
    </recommendedName>
</protein>
<evidence type="ECO:0000256" key="1">
    <source>
        <dbReference type="SAM" id="Phobius"/>
    </source>
</evidence>
<dbReference type="InterPro" id="IPR021560">
    <property type="entry name" value="DUF3021"/>
</dbReference>
<dbReference type="STRING" id="220714.SAMN05660469_1284"/>
<keyword evidence="1" id="KW-1133">Transmembrane helix</keyword>
<dbReference type="EMBL" id="DF968065">
    <property type="protein sequence ID" value="GAP02867.1"/>
    <property type="molecule type" value="Genomic_DNA"/>
</dbReference>
<dbReference type="Proteomes" id="UP000061227">
    <property type="component" value="Unassembled WGS sequence"/>
</dbReference>
<keyword evidence="1" id="KW-0812">Transmembrane</keyword>
<feature type="transmembrane region" description="Helical" evidence="1">
    <location>
        <begin position="61"/>
        <end position="81"/>
    </location>
</feature>
<dbReference type="RefSeq" id="WP_059377899.1">
    <property type="nucleotide sequence ID" value="NZ_DF968065.1"/>
</dbReference>
<keyword evidence="1" id="KW-0472">Membrane</keyword>
<accession>A0A3F3GXG8</accession>
<evidence type="ECO:0000313" key="3">
    <source>
        <dbReference type="Proteomes" id="UP000061227"/>
    </source>
</evidence>
<feature type="transmembrane region" description="Helical" evidence="1">
    <location>
        <begin position="37"/>
        <end position="54"/>
    </location>
</feature>
<dbReference type="AlphaFoldDB" id="A0A3F3GXG8"/>
<dbReference type="OrthoDB" id="2294032at2"/>
<sequence length="130" mass="14753">MRQILLKAITGLEYGSLTYLLVLLFFGGGIVIRSQDIVAILVMSAAIGILGLLFNIDRLSYLLALVLHLLGTMVLVSLTEYWTDAFHGNLANYRFWLLFFSCYVVVWIVIKTKQVLQIEKINTALSKRNR</sequence>
<dbReference type="Pfam" id="PF11457">
    <property type="entry name" value="DUF3021"/>
    <property type="match status" value="1"/>
</dbReference>
<proteinExistence type="predicted"/>
<gene>
    <name evidence="2" type="ORF">FPFC_030470</name>
</gene>
<name>A0A3F3GXG8_9LACO</name>
<keyword evidence="3" id="KW-1185">Reference proteome</keyword>
<evidence type="ECO:0000313" key="2">
    <source>
        <dbReference type="EMBL" id="GAP02867.1"/>
    </source>
</evidence>
<evidence type="ECO:0008006" key="4">
    <source>
        <dbReference type="Google" id="ProtNLM"/>
    </source>
</evidence>